<keyword evidence="2" id="KW-1185">Reference proteome</keyword>
<name>A0ABV6RWE3_9GAMM</name>
<dbReference type="EMBL" id="JBHLTG010000007">
    <property type="protein sequence ID" value="MFC0681302.1"/>
    <property type="molecule type" value="Genomic_DNA"/>
</dbReference>
<organism evidence="1 2">
    <name type="scientific">Lysobacter korlensis</name>
    <dbReference type="NCBI Taxonomy" id="553636"/>
    <lineage>
        <taxon>Bacteria</taxon>
        <taxon>Pseudomonadati</taxon>
        <taxon>Pseudomonadota</taxon>
        <taxon>Gammaproteobacteria</taxon>
        <taxon>Lysobacterales</taxon>
        <taxon>Lysobacteraceae</taxon>
        <taxon>Lysobacter</taxon>
    </lineage>
</organism>
<comment type="caution">
    <text evidence="1">The sequence shown here is derived from an EMBL/GenBank/DDBJ whole genome shotgun (WGS) entry which is preliminary data.</text>
</comment>
<protein>
    <submittedName>
        <fullName evidence="1">Uncharacterized protein</fullName>
    </submittedName>
</protein>
<evidence type="ECO:0000313" key="1">
    <source>
        <dbReference type="EMBL" id="MFC0681302.1"/>
    </source>
</evidence>
<dbReference type="RefSeq" id="WP_386673791.1">
    <property type="nucleotide sequence ID" value="NZ_JBHLTG010000007.1"/>
</dbReference>
<accession>A0ABV6RWE3</accession>
<evidence type="ECO:0000313" key="2">
    <source>
        <dbReference type="Proteomes" id="UP001589896"/>
    </source>
</evidence>
<sequence>MFLVEPLSAKRGRALTWSFIELAAGFTGTSTSEELFAEAIGAANYALITGEHVQEFDEGGRYIRTWMSETLMVEPPGDIPPAAPGQRLRVIASPWEDIGLRAEEVEALCLSAFYWQSVGGLKAVDSYLEAGAGRAGTVAALQVLLGELSPPVATRLGG</sequence>
<proteinExistence type="predicted"/>
<dbReference type="Proteomes" id="UP001589896">
    <property type="component" value="Unassembled WGS sequence"/>
</dbReference>
<gene>
    <name evidence="1" type="ORF">ACFFGH_26015</name>
</gene>
<reference evidence="1 2" key="1">
    <citation type="submission" date="2024-09" db="EMBL/GenBank/DDBJ databases">
        <authorList>
            <person name="Sun Q."/>
            <person name="Mori K."/>
        </authorList>
    </citation>
    <scope>NUCLEOTIDE SEQUENCE [LARGE SCALE GENOMIC DNA]</scope>
    <source>
        <strain evidence="1 2">KCTC 23076</strain>
    </source>
</reference>